<dbReference type="AlphaFoldDB" id="A0A9N7V4C2"/>
<name>A0A9N7V4C2_PLEPL</name>
<dbReference type="EMBL" id="CADEAL010003212">
    <property type="protein sequence ID" value="CAB1443851.1"/>
    <property type="molecule type" value="Genomic_DNA"/>
</dbReference>
<accession>A0A9N7V4C2</accession>
<sequence>MDTKKKSLLYICNQQQQQQRQHCGPVLEIHLPSEDSGEEEDSVCLSIYVMFSEDKVFSVFRGVALSVEWCQEEKTRCRGPERCPGMRLSNRHRRHASTTTTTRLFSMGQKASPHNVTDLRKPVAATPPQEIMCLCVWLRRFLVLPGTTLPVRTAKEPPLSLVILARCLAGNQPSGPLREEGGGDVSLLGMRPLYFSDIQQEQHSHHL</sequence>
<evidence type="ECO:0000313" key="2">
    <source>
        <dbReference type="Proteomes" id="UP001153269"/>
    </source>
</evidence>
<comment type="caution">
    <text evidence="1">The sequence shown here is derived from an EMBL/GenBank/DDBJ whole genome shotgun (WGS) entry which is preliminary data.</text>
</comment>
<proteinExistence type="predicted"/>
<reference evidence="1" key="1">
    <citation type="submission" date="2020-03" db="EMBL/GenBank/DDBJ databases">
        <authorList>
            <person name="Weist P."/>
        </authorList>
    </citation>
    <scope>NUCLEOTIDE SEQUENCE</scope>
</reference>
<evidence type="ECO:0000313" key="1">
    <source>
        <dbReference type="EMBL" id="CAB1443851.1"/>
    </source>
</evidence>
<keyword evidence="2" id="KW-1185">Reference proteome</keyword>
<protein>
    <submittedName>
        <fullName evidence="1">Uncharacterized protein</fullName>
    </submittedName>
</protein>
<organism evidence="1 2">
    <name type="scientific">Pleuronectes platessa</name>
    <name type="common">European plaice</name>
    <dbReference type="NCBI Taxonomy" id="8262"/>
    <lineage>
        <taxon>Eukaryota</taxon>
        <taxon>Metazoa</taxon>
        <taxon>Chordata</taxon>
        <taxon>Craniata</taxon>
        <taxon>Vertebrata</taxon>
        <taxon>Euteleostomi</taxon>
        <taxon>Actinopterygii</taxon>
        <taxon>Neopterygii</taxon>
        <taxon>Teleostei</taxon>
        <taxon>Neoteleostei</taxon>
        <taxon>Acanthomorphata</taxon>
        <taxon>Carangaria</taxon>
        <taxon>Pleuronectiformes</taxon>
        <taxon>Pleuronectoidei</taxon>
        <taxon>Pleuronectidae</taxon>
        <taxon>Pleuronectes</taxon>
    </lineage>
</organism>
<dbReference type="Proteomes" id="UP001153269">
    <property type="component" value="Unassembled WGS sequence"/>
</dbReference>
<gene>
    <name evidence="1" type="ORF">PLEPLA_LOCUS31567</name>
</gene>